<accession>A0A3R7HG53</accession>
<evidence type="ECO:0000313" key="1">
    <source>
        <dbReference type="EMBL" id="RKD88894.1"/>
    </source>
</evidence>
<sequence>MSAAVSPLYWEGQSGDCRVRCASDNLDSDSAVNLWEGQG</sequence>
<name>A0A3R7HG53_9EURY</name>
<comment type="caution">
    <text evidence="1">The sequence shown here is derived from an EMBL/GenBank/DDBJ whole genome shotgun (WGS) entry which is preliminary data.</text>
</comment>
<dbReference type="Proteomes" id="UP000283805">
    <property type="component" value="Unassembled WGS sequence"/>
</dbReference>
<organism evidence="1 2">
    <name type="scientific">Halopiger aswanensis</name>
    <dbReference type="NCBI Taxonomy" id="148449"/>
    <lineage>
        <taxon>Archaea</taxon>
        <taxon>Methanobacteriati</taxon>
        <taxon>Methanobacteriota</taxon>
        <taxon>Stenosarchaea group</taxon>
        <taxon>Halobacteria</taxon>
        <taxon>Halobacteriales</taxon>
        <taxon>Natrialbaceae</taxon>
        <taxon>Halopiger</taxon>
    </lineage>
</organism>
<reference evidence="1 2" key="1">
    <citation type="submission" date="2018-09" db="EMBL/GenBank/DDBJ databases">
        <title>Genomic Encyclopedia of Archaeal and Bacterial Type Strains, Phase II (KMG-II): from individual species to whole genera.</title>
        <authorList>
            <person name="Goeker M."/>
        </authorList>
    </citation>
    <scope>NUCLEOTIDE SEQUENCE [LARGE SCALE GENOMIC DNA]</scope>
    <source>
        <strain evidence="1 2">DSM 13151</strain>
    </source>
</reference>
<dbReference type="AlphaFoldDB" id="A0A3R7HG53"/>
<evidence type="ECO:0000313" key="2">
    <source>
        <dbReference type="Proteomes" id="UP000283805"/>
    </source>
</evidence>
<keyword evidence="2" id="KW-1185">Reference proteome</keyword>
<dbReference type="EMBL" id="RAPO01000004">
    <property type="protein sequence ID" value="RKD88894.1"/>
    <property type="molecule type" value="Genomic_DNA"/>
</dbReference>
<protein>
    <submittedName>
        <fullName evidence="1">Uncharacterized protein</fullName>
    </submittedName>
</protein>
<proteinExistence type="predicted"/>
<gene>
    <name evidence="1" type="ORF">ATJ93_3711</name>
</gene>